<dbReference type="STRING" id="1802661.A2649_02555"/>
<comment type="caution">
    <text evidence="2">The sequence shown here is derived from an EMBL/GenBank/DDBJ whole genome shotgun (WGS) entry which is preliminary data.</text>
</comment>
<gene>
    <name evidence="2" type="ORF">A2649_02555</name>
</gene>
<accession>A0A1F8EC40</accession>
<protein>
    <submittedName>
        <fullName evidence="2">Uncharacterized protein</fullName>
    </submittedName>
</protein>
<feature type="region of interest" description="Disordered" evidence="1">
    <location>
        <begin position="1"/>
        <end position="49"/>
    </location>
</feature>
<dbReference type="EMBL" id="MGJB01000015">
    <property type="protein sequence ID" value="OGM98436.1"/>
    <property type="molecule type" value="Genomic_DNA"/>
</dbReference>
<feature type="compositionally biased region" description="Basic residues" evidence="1">
    <location>
        <begin position="18"/>
        <end position="33"/>
    </location>
</feature>
<organism evidence="2 3">
    <name type="scientific">Candidatus Yanofskybacteria bacterium RIFCSPHIGHO2_01_FULL_41_26</name>
    <dbReference type="NCBI Taxonomy" id="1802661"/>
    <lineage>
        <taxon>Bacteria</taxon>
        <taxon>Candidatus Yanofskyibacteriota</taxon>
    </lineage>
</organism>
<evidence type="ECO:0000313" key="2">
    <source>
        <dbReference type="EMBL" id="OGM98436.1"/>
    </source>
</evidence>
<reference evidence="2 3" key="1">
    <citation type="journal article" date="2016" name="Nat. Commun.">
        <title>Thousands of microbial genomes shed light on interconnected biogeochemical processes in an aquifer system.</title>
        <authorList>
            <person name="Anantharaman K."/>
            <person name="Brown C.T."/>
            <person name="Hug L.A."/>
            <person name="Sharon I."/>
            <person name="Castelle C.J."/>
            <person name="Probst A.J."/>
            <person name="Thomas B.C."/>
            <person name="Singh A."/>
            <person name="Wilkins M.J."/>
            <person name="Karaoz U."/>
            <person name="Brodie E.L."/>
            <person name="Williams K.H."/>
            <person name="Hubbard S.S."/>
            <person name="Banfield J.F."/>
        </authorList>
    </citation>
    <scope>NUCLEOTIDE SEQUENCE [LARGE SCALE GENOMIC DNA]</scope>
</reference>
<dbReference type="AlphaFoldDB" id="A0A1F8EC40"/>
<proteinExistence type="predicted"/>
<evidence type="ECO:0000256" key="1">
    <source>
        <dbReference type="SAM" id="MobiDB-lite"/>
    </source>
</evidence>
<evidence type="ECO:0000313" key="3">
    <source>
        <dbReference type="Proteomes" id="UP000176893"/>
    </source>
</evidence>
<dbReference type="Proteomes" id="UP000176893">
    <property type="component" value="Unassembled WGS sequence"/>
</dbReference>
<sequence>MNSPSPYDLNASVGLTQKRQRERANRSRPKRTNSSRSSGGPSPYDLSFHGGLARLAEKAREDLLRLDN</sequence>
<name>A0A1F8EC40_9BACT</name>